<evidence type="ECO:0000313" key="3">
    <source>
        <dbReference type="Proteomes" id="UP000019335"/>
    </source>
</evidence>
<keyword evidence="3" id="KW-1185">Reference proteome</keyword>
<dbReference type="Proteomes" id="UP000019335">
    <property type="component" value="Unassembled WGS sequence"/>
</dbReference>
<sequence length="102" mass="11258">MCAGKMKVNLMQGGIRKDLGGRRATVGRPRQLSDDIRVGFLRLVEPVLGGGDGTDDRCCGSTGQERKGAGGRVVQGNGWERDRRNEMKRGKGRFSQLEYFRS</sequence>
<name>W7TKT9_9STRA</name>
<gene>
    <name evidence="2" type="ORF">Naga_101155g4</name>
</gene>
<proteinExistence type="predicted"/>
<feature type="compositionally biased region" description="Basic and acidic residues" evidence="1">
    <location>
        <begin position="79"/>
        <end position="89"/>
    </location>
</feature>
<protein>
    <submittedName>
        <fullName evidence="2">Uncharacterized protein</fullName>
    </submittedName>
</protein>
<evidence type="ECO:0000256" key="1">
    <source>
        <dbReference type="SAM" id="MobiDB-lite"/>
    </source>
</evidence>
<dbReference type="AlphaFoldDB" id="W7TKT9"/>
<accession>W7TKT9</accession>
<dbReference type="EMBL" id="AZIL01002500">
    <property type="protein sequence ID" value="EWM21369.1"/>
    <property type="molecule type" value="Genomic_DNA"/>
</dbReference>
<comment type="caution">
    <text evidence="2">The sequence shown here is derived from an EMBL/GenBank/DDBJ whole genome shotgun (WGS) entry which is preliminary data.</text>
</comment>
<evidence type="ECO:0000313" key="2">
    <source>
        <dbReference type="EMBL" id="EWM21369.1"/>
    </source>
</evidence>
<feature type="region of interest" description="Disordered" evidence="1">
    <location>
        <begin position="54"/>
        <end position="102"/>
    </location>
</feature>
<organism evidence="2 3">
    <name type="scientific">Nannochloropsis gaditana</name>
    <dbReference type="NCBI Taxonomy" id="72520"/>
    <lineage>
        <taxon>Eukaryota</taxon>
        <taxon>Sar</taxon>
        <taxon>Stramenopiles</taxon>
        <taxon>Ochrophyta</taxon>
        <taxon>Eustigmatophyceae</taxon>
        <taxon>Eustigmatales</taxon>
        <taxon>Monodopsidaceae</taxon>
        <taxon>Nannochloropsis</taxon>
    </lineage>
</organism>
<feature type="compositionally biased region" description="Basic and acidic residues" evidence="1">
    <location>
        <begin position="54"/>
        <end position="68"/>
    </location>
</feature>
<reference evidence="2 3" key="1">
    <citation type="journal article" date="2014" name="Mol. Plant">
        <title>Chromosome Scale Genome Assembly and Transcriptome Profiling of Nannochloropsis gaditana in Nitrogen Depletion.</title>
        <authorList>
            <person name="Corteggiani Carpinelli E."/>
            <person name="Telatin A."/>
            <person name="Vitulo N."/>
            <person name="Forcato C."/>
            <person name="D'Angelo M."/>
            <person name="Schiavon R."/>
            <person name="Vezzi A."/>
            <person name="Giacometti G.M."/>
            <person name="Morosinotto T."/>
            <person name="Valle G."/>
        </authorList>
    </citation>
    <scope>NUCLEOTIDE SEQUENCE [LARGE SCALE GENOMIC DNA]</scope>
    <source>
        <strain evidence="2 3">B-31</strain>
    </source>
</reference>